<organism evidence="1">
    <name type="scientific">Dictyoglomus turgidum</name>
    <dbReference type="NCBI Taxonomy" id="513050"/>
    <lineage>
        <taxon>Bacteria</taxon>
        <taxon>Pseudomonadati</taxon>
        <taxon>Dictyoglomota</taxon>
        <taxon>Dictyoglomia</taxon>
        <taxon>Dictyoglomales</taxon>
        <taxon>Dictyoglomaceae</taxon>
        <taxon>Dictyoglomus</taxon>
    </lineage>
</organism>
<accession>A0A7C3SQR7</accession>
<dbReference type="AlphaFoldDB" id="A0A7C3SQR7"/>
<proteinExistence type="predicted"/>
<gene>
    <name evidence="1" type="ORF">ENV35_03705</name>
</gene>
<comment type="caution">
    <text evidence="1">The sequence shown here is derived from an EMBL/GenBank/DDBJ whole genome shotgun (WGS) entry which is preliminary data.</text>
</comment>
<protein>
    <submittedName>
        <fullName evidence="1">Uncharacterized protein</fullName>
    </submittedName>
</protein>
<evidence type="ECO:0000313" key="1">
    <source>
        <dbReference type="EMBL" id="HGB30964.1"/>
    </source>
</evidence>
<name>A0A7C3SQR7_9BACT</name>
<reference evidence="1" key="1">
    <citation type="journal article" date="2020" name="mSystems">
        <title>Genome- and Community-Level Interaction Insights into Carbon Utilization and Element Cycling Functions of Hydrothermarchaeota in Hydrothermal Sediment.</title>
        <authorList>
            <person name="Zhou Z."/>
            <person name="Liu Y."/>
            <person name="Xu W."/>
            <person name="Pan J."/>
            <person name="Luo Z.H."/>
            <person name="Li M."/>
        </authorList>
    </citation>
    <scope>NUCLEOTIDE SEQUENCE [LARGE SCALE GENOMIC DNA]</scope>
    <source>
        <strain evidence="1">SpSt-751</strain>
    </source>
</reference>
<sequence>MMWRWRIEFDLVTGKPIKEEVYYVDEKGQEIVISKEAALELVKGLSSLLGKKESSEGPIMETNKIRSIPNKVEPSKGDLDWLTPLDEDLEIRSR</sequence>
<dbReference type="EMBL" id="DTGA01000091">
    <property type="protein sequence ID" value="HGB30964.1"/>
    <property type="molecule type" value="Genomic_DNA"/>
</dbReference>